<dbReference type="Pfam" id="PF22692">
    <property type="entry name" value="LlgE_F_G_D1"/>
    <property type="match status" value="1"/>
</dbReference>
<keyword evidence="8" id="KW-0966">Cell projection</keyword>
<evidence type="ECO:0000259" key="7">
    <source>
        <dbReference type="Pfam" id="PF22692"/>
    </source>
</evidence>
<dbReference type="KEGG" id="acib:ACBT_0632"/>
<comment type="function">
    <text evidence="4">A flexible structure which links the flagellar filament to the drive apparatus in the basal body.</text>
</comment>
<dbReference type="SUPFAM" id="SSF117143">
    <property type="entry name" value="Flagellar hook protein flgE"/>
    <property type="match status" value="2"/>
</dbReference>
<keyword evidence="8" id="KW-0969">Cilium</keyword>
<organism evidence="8 9">
    <name type="scientific">Aliarcobacter cibarius</name>
    <dbReference type="NCBI Taxonomy" id="255507"/>
    <lineage>
        <taxon>Bacteria</taxon>
        <taxon>Pseudomonadati</taxon>
        <taxon>Campylobacterota</taxon>
        <taxon>Epsilonproteobacteria</taxon>
        <taxon>Campylobacterales</taxon>
        <taxon>Arcobacteraceae</taxon>
        <taxon>Aliarcobacter</taxon>
    </lineage>
</organism>
<dbReference type="Proteomes" id="UP000509513">
    <property type="component" value="Chromosome"/>
</dbReference>
<reference evidence="8 9" key="1">
    <citation type="submission" date="2020-05" db="EMBL/GenBank/DDBJ databases">
        <title>Complete genome sequencing of Campylobacter and Arcobacter type strains.</title>
        <authorList>
            <person name="Miller W.G."/>
            <person name="Yee E."/>
        </authorList>
    </citation>
    <scope>NUCLEOTIDE SEQUENCE [LARGE SCALE GENOMIC DNA]</scope>
    <source>
        <strain evidence="8 9">LMG 21996</strain>
    </source>
</reference>
<dbReference type="InterPro" id="IPR010930">
    <property type="entry name" value="Flg_bb/hook_C_dom"/>
</dbReference>
<keyword evidence="3 4" id="KW-0975">Bacterial flagellum</keyword>
<dbReference type="Pfam" id="PF00460">
    <property type="entry name" value="Flg_bb_rod"/>
    <property type="match status" value="1"/>
</dbReference>
<evidence type="ECO:0000313" key="9">
    <source>
        <dbReference type="Proteomes" id="UP000509513"/>
    </source>
</evidence>
<keyword evidence="8" id="KW-0282">Flagellum</keyword>
<sequence length="705" mass="75715">MIGALWTGISGLSSHQKALDNESNNIANVNTVGYKSSRISFADQMYQSKIGKGSIVQDAEKLYVQGNTKITGVEYDMMLEGDGFFTVVNKNTLGTAESFYTRAGNFRMGDNGTLQDAGGNEVQGWIMAPIDTSTDVTSTNPNTSVFTNIYNKMLGSKIIRHGTYVETVTAKATDYNLTAKSDSTTVFSGDGAKSKSSKVADIENAIKDYNNWLQKLKEEPDASSANSLAQVSQIDFKSGTDSIIGKDGDRIYAVIDGQTISTNFIVTNATQQFREDLWKQLTNNGTSTAPAIAEGLVDPTTGTPAGSNLTPAEIAAYDRAAGKIETYKALADLISNRLPVEATMAIDAAEIGTFNTNTAYKSSTNYKDMLKGIIQIKSLIPGQEFKITEVAEQSGTKIAQGNYQSTAIATKGSGIAAVQTSKDALSKLISGKQQDVYTQSELGIGTSEKLEYSITIYDKELGINLPIPNTGANPPVAAPVEVVPTAPATTLTLEDIITKLNADATLNKYVEARNVNGNLVIQTKNDNYDVEFTGNLEITAPTPKVVEANKDYSGREGAGAEFLEIVTKVDQMASKGSIQLRLDTLNISDSPFGEFSVDNTGLITMKQDGAEFAIGQVAIARFNNNRGLNPEGNNLYGKTTQSGDPIYNINNNKTAEVRGKALELSNADLSESLVNLMIFQRAFEANAKSITTSDELLNTLINLKR</sequence>
<dbReference type="PANTHER" id="PTHR30435:SF1">
    <property type="entry name" value="FLAGELLAR HOOK PROTEIN FLGE"/>
    <property type="match status" value="1"/>
</dbReference>
<dbReference type="PANTHER" id="PTHR30435">
    <property type="entry name" value="FLAGELLAR PROTEIN"/>
    <property type="match status" value="1"/>
</dbReference>
<dbReference type="InterPro" id="IPR053967">
    <property type="entry name" value="LlgE_F_G-like_D1"/>
</dbReference>
<dbReference type="InterPro" id="IPR037925">
    <property type="entry name" value="FlgE/F/G-like"/>
</dbReference>
<evidence type="ECO:0000256" key="4">
    <source>
        <dbReference type="RuleBase" id="RU362116"/>
    </source>
</evidence>
<dbReference type="GO" id="GO:0009424">
    <property type="term" value="C:bacterial-type flagellum hook"/>
    <property type="evidence" value="ECO:0007669"/>
    <property type="project" value="TreeGrafter"/>
</dbReference>
<feature type="domain" description="Flagellar basal body rod protein N-terminal" evidence="5">
    <location>
        <begin position="7"/>
        <end position="35"/>
    </location>
</feature>
<proteinExistence type="inferred from homology"/>
<gene>
    <name evidence="8" type="primary">flgE2</name>
    <name evidence="8" type="ORF">ACBT_0632</name>
</gene>
<evidence type="ECO:0000256" key="1">
    <source>
        <dbReference type="ARBA" id="ARBA00004117"/>
    </source>
</evidence>
<dbReference type="GO" id="GO:0005829">
    <property type="term" value="C:cytosol"/>
    <property type="evidence" value="ECO:0007669"/>
    <property type="project" value="TreeGrafter"/>
</dbReference>
<dbReference type="InterPro" id="IPR020013">
    <property type="entry name" value="Flagellar_FlgE/F/G"/>
</dbReference>
<dbReference type="RefSeq" id="WP_024775511.1">
    <property type="nucleotide sequence ID" value="NZ_CP043857.1"/>
</dbReference>
<feature type="domain" description="Flagellar hook protein FlgE/F/G-like D1" evidence="7">
    <location>
        <begin position="79"/>
        <end position="132"/>
    </location>
</feature>
<protein>
    <recommendedName>
        <fullName evidence="4">Flagellar hook protein FlgE</fullName>
    </recommendedName>
</protein>
<evidence type="ECO:0000259" key="5">
    <source>
        <dbReference type="Pfam" id="PF00460"/>
    </source>
</evidence>
<dbReference type="NCBIfam" id="TIGR03506">
    <property type="entry name" value="FlgEFG_subfam"/>
    <property type="match status" value="2"/>
</dbReference>
<evidence type="ECO:0000313" key="8">
    <source>
        <dbReference type="EMBL" id="QKJ26586.1"/>
    </source>
</evidence>
<dbReference type="Pfam" id="PF06429">
    <property type="entry name" value="Flg_bbr_C"/>
    <property type="match status" value="1"/>
</dbReference>
<comment type="subcellular location">
    <subcellularLocation>
        <location evidence="1 4">Bacterial flagellum basal body</location>
    </subcellularLocation>
</comment>
<evidence type="ECO:0000256" key="2">
    <source>
        <dbReference type="ARBA" id="ARBA00009677"/>
    </source>
</evidence>
<dbReference type="AlphaFoldDB" id="A0A5J6RGL0"/>
<dbReference type="GO" id="GO:0071978">
    <property type="term" value="P:bacterial-type flagellum-dependent swarming motility"/>
    <property type="evidence" value="ECO:0007669"/>
    <property type="project" value="TreeGrafter"/>
</dbReference>
<dbReference type="InterPro" id="IPR001444">
    <property type="entry name" value="Flag_bb_rod_N"/>
</dbReference>
<comment type="similarity">
    <text evidence="2 4">Belongs to the flagella basal body rod proteins family.</text>
</comment>
<dbReference type="GO" id="GO:0009425">
    <property type="term" value="C:bacterial-type flagellum basal body"/>
    <property type="evidence" value="ECO:0007669"/>
    <property type="project" value="UniProtKB-SubCell"/>
</dbReference>
<name>A0A5J6RGL0_9BACT</name>
<dbReference type="EMBL" id="CP054051">
    <property type="protein sequence ID" value="QKJ26586.1"/>
    <property type="molecule type" value="Genomic_DNA"/>
</dbReference>
<evidence type="ECO:0000259" key="6">
    <source>
        <dbReference type="Pfam" id="PF06429"/>
    </source>
</evidence>
<accession>A0A5J6RGL0</accession>
<feature type="domain" description="Flagellar basal-body/hook protein C-terminal" evidence="6">
    <location>
        <begin position="660"/>
        <end position="703"/>
    </location>
</feature>
<evidence type="ECO:0000256" key="3">
    <source>
        <dbReference type="ARBA" id="ARBA00023143"/>
    </source>
</evidence>